<dbReference type="RefSeq" id="WP_146319987.1">
    <property type="nucleotide sequence ID" value="NZ_CP042305.1"/>
</dbReference>
<name>A0A5B8M3B6_9MICO</name>
<feature type="compositionally biased region" description="Low complexity" evidence="1">
    <location>
        <begin position="53"/>
        <end position="67"/>
    </location>
</feature>
<protein>
    <submittedName>
        <fullName evidence="3">Uncharacterized protein</fullName>
    </submittedName>
</protein>
<keyword evidence="2" id="KW-0812">Transmembrane</keyword>
<feature type="region of interest" description="Disordered" evidence="1">
    <location>
        <begin position="53"/>
        <end position="109"/>
    </location>
</feature>
<evidence type="ECO:0000256" key="2">
    <source>
        <dbReference type="SAM" id="Phobius"/>
    </source>
</evidence>
<feature type="region of interest" description="Disordered" evidence="1">
    <location>
        <begin position="11"/>
        <end position="31"/>
    </location>
</feature>
<keyword evidence="2" id="KW-1133">Transmembrane helix</keyword>
<organism evidence="3 4">
    <name type="scientific">Humibacter ginsenosidimutans</name>
    <dbReference type="NCBI Taxonomy" id="2599293"/>
    <lineage>
        <taxon>Bacteria</taxon>
        <taxon>Bacillati</taxon>
        <taxon>Actinomycetota</taxon>
        <taxon>Actinomycetes</taxon>
        <taxon>Micrococcales</taxon>
        <taxon>Microbacteriaceae</taxon>
        <taxon>Humibacter</taxon>
    </lineage>
</organism>
<dbReference type="EMBL" id="CP042305">
    <property type="protein sequence ID" value="QDZ14776.1"/>
    <property type="molecule type" value="Genomic_DNA"/>
</dbReference>
<evidence type="ECO:0000256" key="1">
    <source>
        <dbReference type="SAM" id="MobiDB-lite"/>
    </source>
</evidence>
<keyword evidence="2" id="KW-0472">Membrane</keyword>
<feature type="compositionally biased region" description="Low complexity" evidence="1">
    <location>
        <begin position="141"/>
        <end position="157"/>
    </location>
</feature>
<evidence type="ECO:0000313" key="4">
    <source>
        <dbReference type="Proteomes" id="UP000320216"/>
    </source>
</evidence>
<sequence length="296" mass="30299">MDERRRLLERLFSREGAEEEPRDYVDPDTGAALRMTPSQWALAQYDRAHADDGAAGAVAAGSSPAESRTIGEFGDGPSDRLPDRATAGVDGTANADFEDADADPSRQHASRRRHLVVTATAAAVAFVLGALLTAGITGAVGGTSSSASRSTSSEVTAGSGGALANLGPTRAPAAGASMQTAESIKHYFSSYDASLDLPDEITTGFVPGSFHLLDGTPSPNGSTAIYAAQRGDGEYCLVAVSSMARVAETCGNVADIARHGLSLTKDGTDGAGRLLTVTAIWQRDGSLVVDSAPSIG</sequence>
<accession>A0A5B8M3B6</accession>
<keyword evidence="4" id="KW-1185">Reference proteome</keyword>
<dbReference type="AlphaFoldDB" id="A0A5B8M3B6"/>
<feature type="transmembrane region" description="Helical" evidence="2">
    <location>
        <begin position="115"/>
        <end position="140"/>
    </location>
</feature>
<gene>
    <name evidence="3" type="ORF">FPZ11_08410</name>
</gene>
<reference evidence="3 4" key="1">
    <citation type="submission" date="2019-07" db="EMBL/GenBank/DDBJ databases">
        <title>Full genome sequence of Humibacter sp. WJ7-1.</title>
        <authorList>
            <person name="Im W.-T."/>
        </authorList>
    </citation>
    <scope>NUCLEOTIDE SEQUENCE [LARGE SCALE GENOMIC DNA]</scope>
    <source>
        <strain evidence="3 4">WJ7-1</strain>
    </source>
</reference>
<feature type="region of interest" description="Disordered" evidence="1">
    <location>
        <begin position="141"/>
        <end position="165"/>
    </location>
</feature>
<dbReference type="Proteomes" id="UP000320216">
    <property type="component" value="Chromosome"/>
</dbReference>
<dbReference type="KEGG" id="huw:FPZ11_08410"/>
<proteinExistence type="predicted"/>
<evidence type="ECO:0000313" key="3">
    <source>
        <dbReference type="EMBL" id="QDZ14776.1"/>
    </source>
</evidence>
<dbReference type="OrthoDB" id="5110044at2"/>